<dbReference type="EMBL" id="CATZAZ010000007">
    <property type="protein sequence ID" value="CAJ0798227.1"/>
    <property type="molecule type" value="Genomic_DNA"/>
</dbReference>
<protein>
    <submittedName>
        <fullName evidence="2">Uncharacterized protein</fullName>
    </submittedName>
</protein>
<sequence>MVTKAQARPKTDFERWQDHGDAAYIRKLDYVLTLIPKIGTAACK</sequence>
<reference evidence="2 4" key="1">
    <citation type="submission" date="2023-07" db="EMBL/GenBank/DDBJ databases">
        <authorList>
            <person name="Peeters C."/>
        </authorList>
    </citation>
    <scope>NUCLEOTIDE SEQUENCE</scope>
    <source>
        <strain evidence="1 4">LMG 18095</strain>
        <strain evidence="2">R-77560</strain>
    </source>
</reference>
<proteinExistence type="predicted"/>
<organism evidence="2 3">
    <name type="scientific">Ralstonia thomasii</name>
    <dbReference type="NCBI Taxonomy" id="3058596"/>
    <lineage>
        <taxon>Bacteria</taxon>
        <taxon>Pseudomonadati</taxon>
        <taxon>Pseudomonadota</taxon>
        <taxon>Betaproteobacteria</taxon>
        <taxon>Burkholderiales</taxon>
        <taxon>Burkholderiaceae</taxon>
        <taxon>Ralstonia</taxon>
    </lineage>
</organism>
<evidence type="ECO:0000313" key="1">
    <source>
        <dbReference type="EMBL" id="CAJ0795880.1"/>
    </source>
</evidence>
<dbReference type="RefSeq" id="WP_004628851.1">
    <property type="nucleotide sequence ID" value="NZ_CATWDO010000015.1"/>
</dbReference>
<comment type="caution">
    <text evidence="2">The sequence shown here is derived from an EMBL/GenBank/DDBJ whole genome shotgun (WGS) entry which is preliminary data.</text>
</comment>
<evidence type="ECO:0000313" key="2">
    <source>
        <dbReference type="EMBL" id="CAJ0798227.1"/>
    </source>
</evidence>
<dbReference type="Proteomes" id="UP001189756">
    <property type="component" value="Unassembled WGS sequence"/>
</dbReference>
<accession>A0AAD2BRB0</accession>
<dbReference type="Proteomes" id="UP001189773">
    <property type="component" value="Unassembled WGS sequence"/>
</dbReference>
<keyword evidence="4" id="KW-1185">Reference proteome</keyword>
<dbReference type="AlphaFoldDB" id="A0AAD2BRB0"/>
<evidence type="ECO:0000313" key="3">
    <source>
        <dbReference type="Proteomes" id="UP001189756"/>
    </source>
</evidence>
<evidence type="ECO:0000313" key="4">
    <source>
        <dbReference type="Proteomes" id="UP001189773"/>
    </source>
</evidence>
<dbReference type="EMBL" id="CATZAR010000007">
    <property type="protein sequence ID" value="CAJ0795880.1"/>
    <property type="molecule type" value="Genomic_DNA"/>
</dbReference>
<gene>
    <name evidence="1" type="ORF">LMG18095_02813</name>
    <name evidence="2" type="ORF">R77560_03139</name>
</gene>
<name>A0AAD2BRB0_9RALS</name>